<keyword evidence="2" id="KW-0472">Membrane</keyword>
<dbReference type="Proteomes" id="UP000762676">
    <property type="component" value="Unassembled WGS sequence"/>
</dbReference>
<proteinExistence type="predicted"/>
<name>A0AAV4FB12_9GAST</name>
<keyword evidence="2" id="KW-1133">Transmembrane helix</keyword>
<dbReference type="AlphaFoldDB" id="A0AAV4FB12"/>
<evidence type="ECO:0000256" key="2">
    <source>
        <dbReference type="SAM" id="Phobius"/>
    </source>
</evidence>
<keyword evidence="2" id="KW-0812">Transmembrane</keyword>
<dbReference type="PANTHER" id="PTHR35170">
    <property type="entry name" value="PROTEIN DD3-3"/>
    <property type="match status" value="1"/>
</dbReference>
<sequence>MTSMKKYQLSVFLTLLGVASADIYLHNPRGSNNRLDEKSRNRANANNIFDSQNNERGGYNVGSLFYYQGSVLPIEWTNQHSCSHENNHCDLVIQYMCHDNVRDGTTTQTIPTNRAMCENYECSTDRRYRMHEDYQYYTECSMRSRNMNLFTADQQMRNRNSARNTRQNPKGTRRGYECPEERDHYPYWHPTPWIDVAVLTSNVRRCRYYQSESQNVKSRWACVFPPVVMERAKGKILLPNNKEKCEQYELPKSVSLDGTGHTSRKPKWQEFPSHGVAPPECREAEWTRDNHLGNTLGGNPPMFNWTIPTNIQHENCVLRIRYNISTSDYDPWGTSSEANADPKRLGQGSKVKMAEKFGFPNEASAQARGYVFKNNPVVKVFDGLDLDLRLAINTAQFGRVFQDRSHSFAVRPAPEDLKDTGGIIRNLNVRGKRGNIVQVYPAVEYDFVPNTLEMAKGDYVHIQWTGSNTNPNNNDGQGLAGSDRNNIVLLDKQIYQEGNGNTDYHGGKFGHFGRNYPMDAANSTFLGLAGGDAVTLAYVNPGQFRGEVSELDDAGTYFNLPPRKVTQAGTYHYMSTRNNNFSNRDQKGRVIVGINQYVLAAIGCFARLIVNEGTFDGLKKIRLEKWDTSEGEKMMKAAGKSLDEGDDYASDFYLVTPENLVQSEESQKTFMVEMKVSDSDDVEIYHATEDLTVWSKADADIGGGKARIQAKRGGIFVARKHSKVAMIVGVTVACFVVLVAVIVGGVFYFRRNPAKWQAVKTSCSSAKLSMQSKV</sequence>
<feature type="signal peptide" evidence="3">
    <location>
        <begin position="1"/>
        <end position="21"/>
    </location>
</feature>
<dbReference type="InterPro" id="IPR053320">
    <property type="entry name" value="Protein_DD3-3_O-glyco"/>
</dbReference>
<feature type="chain" id="PRO_5044011131" evidence="3">
    <location>
        <begin position="22"/>
        <end position="774"/>
    </location>
</feature>
<keyword evidence="3" id="KW-0732">Signal</keyword>
<feature type="transmembrane region" description="Helical" evidence="2">
    <location>
        <begin position="724"/>
        <end position="749"/>
    </location>
</feature>
<dbReference type="EMBL" id="BMAT01011320">
    <property type="protein sequence ID" value="GFR70427.1"/>
    <property type="molecule type" value="Genomic_DNA"/>
</dbReference>
<evidence type="ECO:0000256" key="1">
    <source>
        <dbReference type="SAM" id="MobiDB-lite"/>
    </source>
</evidence>
<feature type="region of interest" description="Disordered" evidence="1">
    <location>
        <begin position="157"/>
        <end position="176"/>
    </location>
</feature>
<feature type="compositionally biased region" description="Polar residues" evidence="1">
    <location>
        <begin position="157"/>
        <end position="170"/>
    </location>
</feature>
<feature type="region of interest" description="Disordered" evidence="1">
    <location>
        <begin position="256"/>
        <end position="276"/>
    </location>
</feature>
<organism evidence="4 5">
    <name type="scientific">Elysia marginata</name>
    <dbReference type="NCBI Taxonomy" id="1093978"/>
    <lineage>
        <taxon>Eukaryota</taxon>
        <taxon>Metazoa</taxon>
        <taxon>Spiralia</taxon>
        <taxon>Lophotrochozoa</taxon>
        <taxon>Mollusca</taxon>
        <taxon>Gastropoda</taxon>
        <taxon>Heterobranchia</taxon>
        <taxon>Euthyneura</taxon>
        <taxon>Panpulmonata</taxon>
        <taxon>Sacoglossa</taxon>
        <taxon>Placobranchoidea</taxon>
        <taxon>Plakobranchidae</taxon>
        <taxon>Elysia</taxon>
    </lineage>
</organism>
<dbReference type="PANTHER" id="PTHR35170:SF1">
    <property type="entry name" value="PROTEIN DD3-3"/>
    <property type="match status" value="1"/>
</dbReference>
<comment type="caution">
    <text evidence="4">The sequence shown here is derived from an EMBL/GenBank/DDBJ whole genome shotgun (WGS) entry which is preliminary data.</text>
</comment>
<reference evidence="4 5" key="1">
    <citation type="journal article" date="2021" name="Elife">
        <title>Chloroplast acquisition without the gene transfer in kleptoplastic sea slugs, Plakobranchus ocellatus.</title>
        <authorList>
            <person name="Maeda T."/>
            <person name="Takahashi S."/>
            <person name="Yoshida T."/>
            <person name="Shimamura S."/>
            <person name="Takaki Y."/>
            <person name="Nagai Y."/>
            <person name="Toyoda A."/>
            <person name="Suzuki Y."/>
            <person name="Arimoto A."/>
            <person name="Ishii H."/>
            <person name="Satoh N."/>
            <person name="Nishiyama T."/>
            <person name="Hasebe M."/>
            <person name="Maruyama T."/>
            <person name="Minagawa J."/>
            <person name="Obokata J."/>
            <person name="Shigenobu S."/>
        </authorList>
    </citation>
    <scope>NUCLEOTIDE SEQUENCE [LARGE SCALE GENOMIC DNA]</scope>
</reference>
<gene>
    <name evidence="4" type="ORF">ElyMa_005653300</name>
</gene>
<protein>
    <submittedName>
        <fullName evidence="4">Protein DD3-3-like</fullName>
    </submittedName>
</protein>
<evidence type="ECO:0000256" key="3">
    <source>
        <dbReference type="SAM" id="SignalP"/>
    </source>
</evidence>
<evidence type="ECO:0000313" key="5">
    <source>
        <dbReference type="Proteomes" id="UP000762676"/>
    </source>
</evidence>
<evidence type="ECO:0000313" key="4">
    <source>
        <dbReference type="EMBL" id="GFR70427.1"/>
    </source>
</evidence>
<keyword evidence="5" id="KW-1185">Reference proteome</keyword>
<accession>A0AAV4FB12</accession>